<dbReference type="Proteomes" id="UP000063229">
    <property type="component" value="Chromosome"/>
</dbReference>
<dbReference type="OrthoDB" id="6853346at2"/>
<keyword evidence="2" id="KW-1185">Reference proteome</keyword>
<accession>A0A0X1T813</accession>
<sequence length="248" mass="27169">MPGNDPTFCRFSGERAEAEAPLIAVIGSDGAGKTTLASYLCNALKAEGASYSYLGLGSGTIGLKIGAWPLIGPLLERHLTSKARQARTVGERIPGFFTALTIYVFSRLRVRRFKQMLNKRKKVGLVICDRYPQIEVPGFYDGPGLSAARPSGYLTAWLAVEELALYQRMALHRPTLVIRLNIDVETALARKPDHNPALIKRKVDVTPLLLFNGARIVDVDASLPLSEVQSNCLELIRQTLRPNRSPAG</sequence>
<dbReference type="RefSeq" id="WP_017134304.1">
    <property type="nucleotide sequence ID" value="NZ_CP014135.1"/>
</dbReference>
<reference evidence="1 2" key="1">
    <citation type="submission" date="2016-01" db="EMBL/GenBank/DDBJ databases">
        <authorList>
            <person name="McClelland M."/>
            <person name="Jain A."/>
            <person name="Saraogi P."/>
            <person name="Mendelson R."/>
            <person name="Westerman R."/>
            <person name="SanMiguel P."/>
            <person name="Csonka L."/>
        </authorList>
    </citation>
    <scope>NUCLEOTIDE SEQUENCE [LARGE SCALE GENOMIC DNA]</scope>
    <source>
        <strain evidence="1 2">NCPPB 2472</strain>
    </source>
</reference>
<gene>
    <name evidence="1" type="ORF">AWM79_23510</name>
</gene>
<dbReference type="KEGG" id="pagb:AWM79_23510"/>
<evidence type="ECO:0008006" key="3">
    <source>
        <dbReference type="Google" id="ProtNLM"/>
    </source>
</evidence>
<evidence type="ECO:0000313" key="2">
    <source>
        <dbReference type="Proteomes" id="UP000063229"/>
    </source>
</evidence>
<dbReference type="Gene3D" id="3.40.50.300">
    <property type="entry name" value="P-loop containing nucleotide triphosphate hydrolases"/>
    <property type="match status" value="1"/>
</dbReference>
<evidence type="ECO:0000313" key="1">
    <source>
        <dbReference type="EMBL" id="AMB88082.1"/>
    </source>
</evidence>
<dbReference type="AlphaFoldDB" id="A0A0X1T813"/>
<dbReference type="STRING" id="46677.AWM79_23510"/>
<dbReference type="EMBL" id="CP014135">
    <property type="protein sequence ID" value="AMB88082.1"/>
    <property type="molecule type" value="Genomic_DNA"/>
</dbReference>
<organism evidence="1 2">
    <name type="scientific">Pseudomonas agarici</name>
    <dbReference type="NCBI Taxonomy" id="46677"/>
    <lineage>
        <taxon>Bacteria</taxon>
        <taxon>Pseudomonadati</taxon>
        <taxon>Pseudomonadota</taxon>
        <taxon>Gammaproteobacteria</taxon>
        <taxon>Pseudomonadales</taxon>
        <taxon>Pseudomonadaceae</taxon>
        <taxon>Pseudomonas</taxon>
    </lineage>
</organism>
<proteinExistence type="predicted"/>
<dbReference type="SUPFAM" id="SSF52540">
    <property type="entry name" value="P-loop containing nucleoside triphosphate hydrolases"/>
    <property type="match status" value="1"/>
</dbReference>
<dbReference type="InterPro" id="IPR027417">
    <property type="entry name" value="P-loop_NTPase"/>
</dbReference>
<protein>
    <recommendedName>
        <fullName evidence="3">Thymidylate kinase</fullName>
    </recommendedName>
</protein>
<name>A0A0X1T813_PSEAA</name>